<dbReference type="PRINTS" id="PR00105">
    <property type="entry name" value="C5METTRFRASE"/>
</dbReference>
<dbReference type="GO" id="GO:0003886">
    <property type="term" value="F:DNA (cytosine-5-)-methyltransferase activity"/>
    <property type="evidence" value="ECO:0007669"/>
    <property type="project" value="UniProtKB-EC"/>
</dbReference>
<dbReference type="AlphaFoldDB" id="A0A0J0XWT0"/>
<dbReference type="OrthoDB" id="5376140at2759"/>
<dbReference type="Proteomes" id="UP000053611">
    <property type="component" value="Unassembled WGS sequence"/>
</dbReference>
<dbReference type="InterPro" id="IPR001525">
    <property type="entry name" value="C5_MeTfrase"/>
</dbReference>
<dbReference type="SUPFAM" id="SSF53335">
    <property type="entry name" value="S-adenosyl-L-methionine-dependent methyltransferases"/>
    <property type="match status" value="1"/>
</dbReference>
<dbReference type="GO" id="GO:0003677">
    <property type="term" value="F:DNA binding"/>
    <property type="evidence" value="ECO:0007669"/>
    <property type="project" value="TreeGrafter"/>
</dbReference>
<evidence type="ECO:0000256" key="4">
    <source>
        <dbReference type="ARBA" id="ARBA00022691"/>
    </source>
</evidence>
<dbReference type="Gene3D" id="3.40.50.150">
    <property type="entry name" value="Vaccinia Virus protein VP39"/>
    <property type="match status" value="1"/>
</dbReference>
<dbReference type="STRING" id="879819.A0A0J0XWT0"/>
<feature type="region of interest" description="Disordered" evidence="6">
    <location>
        <begin position="245"/>
        <end position="267"/>
    </location>
</feature>
<dbReference type="PANTHER" id="PTHR10629:SF52">
    <property type="entry name" value="DNA (CYTOSINE-5)-METHYLTRANSFERASE 1"/>
    <property type="match status" value="1"/>
</dbReference>
<evidence type="ECO:0000256" key="6">
    <source>
        <dbReference type="SAM" id="MobiDB-lite"/>
    </source>
</evidence>
<dbReference type="EC" id="2.1.1.37" evidence="1"/>
<dbReference type="RefSeq" id="XP_018281994.1">
    <property type="nucleotide sequence ID" value="XM_018425120.1"/>
</dbReference>
<evidence type="ECO:0000313" key="8">
    <source>
        <dbReference type="Proteomes" id="UP000053611"/>
    </source>
</evidence>
<comment type="similarity">
    <text evidence="5">Belongs to the class I-like SAM-binding methyltransferase superfamily. C5-methyltransferase family.</text>
</comment>
<keyword evidence="2 5" id="KW-0489">Methyltransferase</keyword>
<protein>
    <recommendedName>
        <fullName evidence="1">DNA (cytosine-5-)-methyltransferase</fullName>
        <ecNumber evidence="1">2.1.1.37</ecNumber>
    </recommendedName>
</protein>
<dbReference type="InterPro" id="IPR029063">
    <property type="entry name" value="SAM-dependent_MTases_sf"/>
</dbReference>
<dbReference type="GO" id="GO:0032259">
    <property type="term" value="P:methylation"/>
    <property type="evidence" value="ECO:0007669"/>
    <property type="project" value="UniProtKB-KW"/>
</dbReference>
<dbReference type="PANTHER" id="PTHR10629">
    <property type="entry name" value="CYTOSINE-SPECIFIC METHYLTRANSFERASE"/>
    <property type="match status" value="1"/>
</dbReference>
<keyword evidence="8" id="KW-1185">Reference proteome</keyword>
<gene>
    <name evidence="7" type="ORF">CC85DRAFT_299565</name>
</gene>
<organism evidence="7 8">
    <name type="scientific">Cutaneotrichosporon oleaginosum</name>
    <dbReference type="NCBI Taxonomy" id="879819"/>
    <lineage>
        <taxon>Eukaryota</taxon>
        <taxon>Fungi</taxon>
        <taxon>Dikarya</taxon>
        <taxon>Basidiomycota</taxon>
        <taxon>Agaricomycotina</taxon>
        <taxon>Tremellomycetes</taxon>
        <taxon>Trichosporonales</taxon>
        <taxon>Trichosporonaceae</taxon>
        <taxon>Cutaneotrichosporon</taxon>
    </lineage>
</organism>
<accession>A0A0J0XWT0</accession>
<dbReference type="Gene3D" id="3.90.120.10">
    <property type="entry name" value="DNA Methylase, subunit A, domain 2"/>
    <property type="match status" value="1"/>
</dbReference>
<dbReference type="InterPro" id="IPR050390">
    <property type="entry name" value="C5-Methyltransferase"/>
</dbReference>
<dbReference type="GeneID" id="28985723"/>
<dbReference type="EMBL" id="KQ087181">
    <property type="protein sequence ID" value="KLT45503.1"/>
    <property type="molecule type" value="Genomic_DNA"/>
</dbReference>
<dbReference type="GO" id="GO:0044027">
    <property type="term" value="P:negative regulation of gene expression via chromosomal CpG island methylation"/>
    <property type="evidence" value="ECO:0007669"/>
    <property type="project" value="TreeGrafter"/>
</dbReference>
<dbReference type="PROSITE" id="PS51679">
    <property type="entry name" value="SAM_MT_C5"/>
    <property type="match status" value="1"/>
</dbReference>
<name>A0A0J0XWT0_9TREE</name>
<evidence type="ECO:0000256" key="1">
    <source>
        <dbReference type="ARBA" id="ARBA00011975"/>
    </source>
</evidence>
<evidence type="ECO:0000313" key="7">
    <source>
        <dbReference type="EMBL" id="KLT45503.1"/>
    </source>
</evidence>
<sequence>MPPHRQQRKFSELSCVTARDGSVVKRGTIVRVDTAAGRRVALVRRLFTRDWDRPHDRGQAHVHQGYTLGNTSRALGHPLNTEVFTVLKEVEHVKPDVCLIENVPGIATPFPCGTNVLEQVVQRLLSLGYQVRLGQLNSRNYGSPQNRHRIFILAVRSGLPLPAWPAPTHAHGRRKLNLSLGGEPIVLGGNSGADTTRALRPAVTARDAIGDFPEWDYSVLDDRAPNTAARGFDFGDRVGLSDGTPYRCRPKTSYQRAARGGERGEETGVKDHLTSVFSAPKANEPYIGPGNILRCNPHRAVPTIQSNPFPGRNSTLTIHWMSHRVLSVAERRRIQGLPDSYILRGPVKEKDRMLGNMVDVHVADALAAHIKREVFAPSWLAWGRPARDEFWRMWRAAHPV</sequence>
<proteinExistence type="inferred from homology"/>
<evidence type="ECO:0000256" key="2">
    <source>
        <dbReference type="ARBA" id="ARBA00022603"/>
    </source>
</evidence>
<keyword evidence="4 5" id="KW-0949">S-adenosyl-L-methionine</keyword>
<reference evidence="7 8" key="1">
    <citation type="submission" date="2015-03" db="EMBL/GenBank/DDBJ databases">
        <title>Genomics and transcriptomics of the oil-accumulating basidiomycete yeast T. oleaginosus allow insights into substrate utilization and the diverse evolutionary trajectories of mating systems in fungi.</title>
        <authorList>
            <consortium name="DOE Joint Genome Institute"/>
            <person name="Kourist R."/>
            <person name="Kracht O."/>
            <person name="Bracharz F."/>
            <person name="Lipzen A."/>
            <person name="Nolan M."/>
            <person name="Ohm R."/>
            <person name="Grigoriev I."/>
            <person name="Sun S."/>
            <person name="Heitman J."/>
            <person name="Bruck T."/>
            <person name="Nowrousian M."/>
        </authorList>
    </citation>
    <scope>NUCLEOTIDE SEQUENCE [LARGE SCALE GENOMIC DNA]</scope>
    <source>
        <strain evidence="7 8">IBC0246</strain>
    </source>
</reference>
<dbReference type="Pfam" id="PF00145">
    <property type="entry name" value="DNA_methylase"/>
    <property type="match status" value="1"/>
</dbReference>
<dbReference type="GO" id="GO:0005634">
    <property type="term" value="C:nucleus"/>
    <property type="evidence" value="ECO:0007669"/>
    <property type="project" value="TreeGrafter"/>
</dbReference>
<keyword evidence="3 5" id="KW-0808">Transferase</keyword>
<comment type="caution">
    <text evidence="5">Lacks conserved residue(s) required for the propagation of feature annotation.</text>
</comment>
<evidence type="ECO:0000256" key="5">
    <source>
        <dbReference type="PROSITE-ProRule" id="PRU01016"/>
    </source>
</evidence>
<evidence type="ECO:0000256" key="3">
    <source>
        <dbReference type="ARBA" id="ARBA00022679"/>
    </source>
</evidence>